<keyword evidence="5" id="KW-1185">Reference proteome</keyword>
<organism evidence="4 5">
    <name type="scientific">Trapa natans</name>
    <name type="common">Water chestnut</name>
    <dbReference type="NCBI Taxonomy" id="22666"/>
    <lineage>
        <taxon>Eukaryota</taxon>
        <taxon>Viridiplantae</taxon>
        <taxon>Streptophyta</taxon>
        <taxon>Embryophyta</taxon>
        <taxon>Tracheophyta</taxon>
        <taxon>Spermatophyta</taxon>
        <taxon>Magnoliopsida</taxon>
        <taxon>eudicotyledons</taxon>
        <taxon>Gunneridae</taxon>
        <taxon>Pentapetalae</taxon>
        <taxon>rosids</taxon>
        <taxon>malvids</taxon>
        <taxon>Myrtales</taxon>
        <taxon>Lythraceae</taxon>
        <taxon>Trapa</taxon>
    </lineage>
</organism>
<dbReference type="AlphaFoldDB" id="A0AAN7RFA0"/>
<keyword evidence="2" id="KW-0677">Repeat</keyword>
<dbReference type="PANTHER" id="PTHR31174:SF7">
    <property type="entry name" value="LATE EMBRYOGENESIS ABUNDANT PROTEIN 31-RELATED"/>
    <property type="match status" value="1"/>
</dbReference>
<evidence type="ECO:0000256" key="2">
    <source>
        <dbReference type="ARBA" id="ARBA00022737"/>
    </source>
</evidence>
<proteinExistence type="inferred from homology"/>
<sequence length="157" mass="16764">MQSAATHNERTGLVGHRQVTGVTGEGVNITELHVPGSRIIIESISGQPRVHACISRERQYMKPAQLQREEPAVTAAERSTITIGEALEAAALSMSHKPVDQGEVAAIQAAEVRSTGSTEIIHGGLAASAQSAAAHNEQVVREEDKIKLFDILTVWPT</sequence>
<name>A0AAN7RFA0_TRANT</name>
<dbReference type="Pfam" id="PF04927">
    <property type="entry name" value="SMP"/>
    <property type="match status" value="1"/>
</dbReference>
<gene>
    <name evidence="4" type="ORF">SAY86_022119</name>
</gene>
<evidence type="ECO:0000259" key="3">
    <source>
        <dbReference type="Pfam" id="PF04927"/>
    </source>
</evidence>
<dbReference type="Proteomes" id="UP001346149">
    <property type="component" value="Unassembled WGS sequence"/>
</dbReference>
<dbReference type="InterPro" id="IPR042971">
    <property type="entry name" value="LEA_SMP"/>
</dbReference>
<feature type="domain" description="SMP" evidence="3">
    <location>
        <begin position="81"/>
        <end position="138"/>
    </location>
</feature>
<evidence type="ECO:0000313" key="5">
    <source>
        <dbReference type="Proteomes" id="UP001346149"/>
    </source>
</evidence>
<evidence type="ECO:0000313" key="4">
    <source>
        <dbReference type="EMBL" id="KAK4801632.1"/>
    </source>
</evidence>
<comment type="similarity">
    <text evidence="1">Belongs to the LEA type SMP family.</text>
</comment>
<reference evidence="4 5" key="1">
    <citation type="journal article" date="2023" name="Hortic Res">
        <title>Pangenome of water caltrop reveals structural variations and asymmetric subgenome divergence after allopolyploidization.</title>
        <authorList>
            <person name="Zhang X."/>
            <person name="Chen Y."/>
            <person name="Wang L."/>
            <person name="Yuan Y."/>
            <person name="Fang M."/>
            <person name="Shi L."/>
            <person name="Lu R."/>
            <person name="Comes H.P."/>
            <person name="Ma Y."/>
            <person name="Chen Y."/>
            <person name="Huang G."/>
            <person name="Zhou Y."/>
            <person name="Zheng Z."/>
            <person name="Qiu Y."/>
        </authorList>
    </citation>
    <scope>NUCLEOTIDE SEQUENCE [LARGE SCALE GENOMIC DNA]</scope>
    <source>
        <strain evidence="4">F231</strain>
    </source>
</reference>
<dbReference type="InterPro" id="IPR007011">
    <property type="entry name" value="LEA_SMP_dom"/>
</dbReference>
<dbReference type="EMBL" id="JAXQNO010000003">
    <property type="protein sequence ID" value="KAK4801632.1"/>
    <property type="molecule type" value="Genomic_DNA"/>
</dbReference>
<protein>
    <recommendedName>
        <fullName evidence="3">SMP domain-containing protein</fullName>
    </recommendedName>
</protein>
<dbReference type="PANTHER" id="PTHR31174">
    <property type="entry name" value="SEED MATURATION FAMILY PROTEIN"/>
    <property type="match status" value="1"/>
</dbReference>
<accession>A0AAN7RFA0</accession>
<evidence type="ECO:0000256" key="1">
    <source>
        <dbReference type="ARBA" id="ARBA00010733"/>
    </source>
</evidence>
<comment type="caution">
    <text evidence="4">The sequence shown here is derived from an EMBL/GenBank/DDBJ whole genome shotgun (WGS) entry which is preliminary data.</text>
</comment>